<sequence>MKDKQKRKKERTWAEAARMVLENYSDAPMTPKQILQVIEAEGLKEMSGASPLACLNAMLHSNSRGADAVFYKLPGRISLFTLKKDALPWSRSLSMPQIDDELDDAVDGESCESTEASTMSGGDNDGSPDETSSNASCSTESQSQILPSTRACSRQLSQTSKLKKKTEVMLPRVVLTPLKVNGTQVESASAFTGIHADGMSSTSSINYNVLPMCSSSLLSSTPLPHLQSIKKTSGGQVKRSRVEEIDFETPGSILVNTNLRALLNLRNFSILPSHCQQQLLLLLPEVDRQIGNDGQLRLSSNALNNEFFTHAAQSWQERLADGEFTHEMQVRLRQEMEKEKKVEAWKGKFFEDYYGQKLGLTKEEMQHPSDDTENVSELCIEAEALRHSHASSGRLREDHFMKYSWPELGSKAGKNLDKVEKSEESETLADQIYFRLDNAQPKESKEEFCSSSCLKSAVPKFENSDILKRSSHELERLAITSSSFECGCNISCISQENLKLESKDQKRGCFEQTASSSFPEKKPRLEDRQSFRNTIKSVYTEKLQPTKEEPRVPPIRIQLSRIKPPWVVKGQPAYQMYPRIISNHKPTRWGQTGARTFTNIKAETQTGAAASTIGGGDGSGGGGSTNGGGGLQQFSNLTKTGASKRTYGTCEPNFKRTQLLSSYCIATEKTNRRTIIKPLKINWTVHENHYSVNEDKFTLGKATSLVELRVETNTDVLFIVLFVTSQLFASREISGKENEVAKEIYNPETLSSFLLTSRYPSMPDTVSQEEQVHYITVTINQGSIYNCYINGRSISSLVGHISVVSTKKKISTFKHSHIFYGKYASLVGCTGFATIFGSMPDTKHWEPFNEVQLTEFDFTAVVYLAIKDSIANDNDGDDAILTKILKNWPKCDCKEKMVPANVQIRKRNAGAFQMESSSLYYVINTVSIWDVTDTSKDFVLQFEDSPLEEGKCVSQQVLREMSRHGCLETWGMANDTMDSPSGNVAVDVCYETSDLKNPIRNIVNVNHFKPFIQIDEMKQACLVHLTQLVSMRILENREESLRWMINLFIPQRIVNPLNHTNTANQPKSAHSVKLCSSVESRSPLFAPFLQGSLYPDNVLPQISSRTRQEMPPFSLCLAVDSYSVKNKRHNSGTRVKVPSWGLGQANKCNFGGIHLDLYCCLQSSTDSAQKNYYDVIKVFLELEGFMNQSGVSGIIPHISSSLCSQELLLCSFNFEVQEIFSPPLACIQQLPYDREKGKSPVNAGELTISSGVPLSITSIPNLSSETSIDKSYSVILEEKIITMVYSGSTSSPAFNKEVSQSVQETVSCPTKQVLSGSRLVCQKEGQPTQEELLLKPYLNCLDSRKSKVIPGCQGSVQINMVSWKEMIDEIFKLRENFQSMPLILNLPLFKRSRSTAKKLQHPLSPSFVLKMNIKEILYRKLWKLHLNSTGYNYAADNPVERFHKNFAWSVKELGHKAKFTATNAPYSVQVFVKNSGVKQISMQSSCILKVMIVCIRCGAFCHNNCIGPSKLCVSLMVR</sequence>
<dbReference type="PROSITE" id="PS51913">
    <property type="entry name" value="HTH_HARE"/>
    <property type="match status" value="1"/>
</dbReference>
<dbReference type="OrthoDB" id="9348951at2759"/>
<dbReference type="GeneID" id="117369006"/>
<evidence type="ECO:0000256" key="8">
    <source>
        <dbReference type="ARBA" id="ARBA00023163"/>
    </source>
</evidence>
<keyword evidence="5" id="KW-0863">Zinc-finger</keyword>
<evidence type="ECO:0000256" key="3">
    <source>
        <dbReference type="ARBA" id="ARBA00022491"/>
    </source>
</evidence>
<dbReference type="GO" id="GO:0003682">
    <property type="term" value="F:chromatin binding"/>
    <property type="evidence" value="ECO:0007669"/>
    <property type="project" value="TreeGrafter"/>
</dbReference>
<dbReference type="Pfam" id="PF13922">
    <property type="entry name" value="PHD_3"/>
    <property type="match status" value="1"/>
</dbReference>
<evidence type="ECO:0000256" key="10">
    <source>
        <dbReference type="SAM" id="MobiDB-lite"/>
    </source>
</evidence>
<accession>A0A6P8SRA2</accession>
<dbReference type="Pfam" id="PF05066">
    <property type="entry name" value="HARE-HTH"/>
    <property type="match status" value="1"/>
</dbReference>
<protein>
    <submittedName>
        <fullName evidence="14">Polycomb group protein ASXL1 isoform X1</fullName>
    </submittedName>
</protein>
<feature type="compositionally biased region" description="Acidic residues" evidence="10">
    <location>
        <begin position="101"/>
        <end position="112"/>
    </location>
</feature>
<dbReference type="InterPro" id="IPR026905">
    <property type="entry name" value="ASX-like_PHD"/>
</dbReference>
<feature type="compositionally biased region" description="Polar residues" evidence="10">
    <location>
        <begin position="129"/>
        <end position="151"/>
    </location>
</feature>
<dbReference type="GO" id="GO:0035517">
    <property type="term" value="C:PR-DUB complex"/>
    <property type="evidence" value="ECO:0007669"/>
    <property type="project" value="TreeGrafter"/>
</dbReference>
<dbReference type="Pfam" id="PF13919">
    <property type="entry name" value="ASXH"/>
    <property type="match status" value="1"/>
</dbReference>
<feature type="region of interest" description="Disordered" evidence="10">
    <location>
        <begin position="101"/>
        <end position="151"/>
    </location>
</feature>
<dbReference type="PROSITE" id="PS51916">
    <property type="entry name" value="DEUBAD"/>
    <property type="match status" value="1"/>
</dbReference>
<feature type="region of interest" description="Disordered" evidence="10">
    <location>
        <begin position="612"/>
        <end position="634"/>
    </location>
</feature>
<dbReference type="FunCoup" id="A0A6P8SRA2">
    <property type="interactions" value="2236"/>
</dbReference>
<evidence type="ECO:0000256" key="9">
    <source>
        <dbReference type="ARBA" id="ARBA00023242"/>
    </source>
</evidence>
<organism evidence="13 14">
    <name type="scientific">Geotrypetes seraphini</name>
    <name type="common">Gaboon caecilian</name>
    <name type="synonym">Caecilia seraphini</name>
    <dbReference type="NCBI Taxonomy" id="260995"/>
    <lineage>
        <taxon>Eukaryota</taxon>
        <taxon>Metazoa</taxon>
        <taxon>Chordata</taxon>
        <taxon>Craniata</taxon>
        <taxon>Vertebrata</taxon>
        <taxon>Euteleostomi</taxon>
        <taxon>Amphibia</taxon>
        <taxon>Gymnophiona</taxon>
        <taxon>Geotrypetes</taxon>
    </lineage>
</organism>
<comment type="subcellular location">
    <subcellularLocation>
        <location evidence="1">Nucleus</location>
    </subcellularLocation>
</comment>
<feature type="compositionally biased region" description="Gly residues" evidence="10">
    <location>
        <begin position="613"/>
        <end position="631"/>
    </location>
</feature>
<dbReference type="InterPro" id="IPR028020">
    <property type="entry name" value="ASX_DEUBAD_dom"/>
</dbReference>
<evidence type="ECO:0000256" key="2">
    <source>
        <dbReference type="ARBA" id="ARBA00006391"/>
    </source>
</evidence>
<dbReference type="CTD" id="171023"/>
<feature type="domain" description="DEUBAD" evidence="12">
    <location>
        <begin position="250"/>
        <end position="359"/>
    </location>
</feature>
<keyword evidence="4" id="KW-0479">Metal-binding</keyword>
<keyword evidence="6" id="KW-0862">Zinc</keyword>
<dbReference type="InterPro" id="IPR024811">
    <property type="entry name" value="ASX/ASX-like"/>
</dbReference>
<dbReference type="InterPro" id="IPR007759">
    <property type="entry name" value="Asxl_HARE-HTH"/>
</dbReference>
<dbReference type="InterPro" id="IPR044867">
    <property type="entry name" value="DEUBAD_dom"/>
</dbReference>
<keyword evidence="9" id="KW-0539">Nucleus</keyword>
<evidence type="ECO:0000256" key="6">
    <source>
        <dbReference type="ARBA" id="ARBA00022833"/>
    </source>
</evidence>
<dbReference type="PANTHER" id="PTHR13578">
    <property type="entry name" value="ADDITIONAL SEX COMBS LIKE PROTEIN ASXL"/>
    <property type="match status" value="1"/>
</dbReference>
<dbReference type="GO" id="GO:0003677">
    <property type="term" value="F:DNA binding"/>
    <property type="evidence" value="ECO:0007669"/>
    <property type="project" value="InterPro"/>
</dbReference>
<gene>
    <name evidence="14" type="primary">ASXL1</name>
</gene>
<proteinExistence type="inferred from homology"/>
<dbReference type="InParanoid" id="A0A6P8SRA2"/>
<comment type="similarity">
    <text evidence="2">Belongs to the Asx family.</text>
</comment>
<dbReference type="Proteomes" id="UP000515159">
    <property type="component" value="Chromosome 11"/>
</dbReference>
<evidence type="ECO:0000256" key="4">
    <source>
        <dbReference type="ARBA" id="ARBA00022723"/>
    </source>
</evidence>
<reference evidence="14" key="1">
    <citation type="submission" date="2025-08" db="UniProtKB">
        <authorList>
            <consortium name="RefSeq"/>
        </authorList>
    </citation>
    <scope>IDENTIFICATION</scope>
</reference>
<dbReference type="GO" id="GO:0045944">
    <property type="term" value="P:positive regulation of transcription by RNA polymerase II"/>
    <property type="evidence" value="ECO:0007669"/>
    <property type="project" value="TreeGrafter"/>
</dbReference>
<keyword evidence="3" id="KW-0678">Repressor</keyword>
<dbReference type="GO" id="GO:0042975">
    <property type="term" value="F:peroxisome proliferator activated receptor binding"/>
    <property type="evidence" value="ECO:0007669"/>
    <property type="project" value="TreeGrafter"/>
</dbReference>
<dbReference type="KEGG" id="gsh:117369006"/>
<keyword evidence="8" id="KW-0804">Transcription</keyword>
<evidence type="ECO:0000313" key="13">
    <source>
        <dbReference type="Proteomes" id="UP000515159"/>
    </source>
</evidence>
<evidence type="ECO:0000259" key="11">
    <source>
        <dbReference type="PROSITE" id="PS51913"/>
    </source>
</evidence>
<keyword evidence="7" id="KW-0805">Transcription regulation</keyword>
<evidence type="ECO:0000256" key="7">
    <source>
        <dbReference type="ARBA" id="ARBA00023015"/>
    </source>
</evidence>
<dbReference type="GO" id="GO:0009887">
    <property type="term" value="P:animal organ morphogenesis"/>
    <property type="evidence" value="ECO:0007669"/>
    <property type="project" value="TreeGrafter"/>
</dbReference>
<evidence type="ECO:0000256" key="5">
    <source>
        <dbReference type="ARBA" id="ARBA00022771"/>
    </source>
</evidence>
<evidence type="ECO:0000313" key="14">
    <source>
        <dbReference type="RefSeq" id="XP_033818768.1"/>
    </source>
</evidence>
<keyword evidence="13" id="KW-1185">Reference proteome</keyword>
<evidence type="ECO:0000259" key="12">
    <source>
        <dbReference type="PROSITE" id="PS51916"/>
    </source>
</evidence>
<dbReference type="RefSeq" id="XP_033818768.1">
    <property type="nucleotide sequence ID" value="XM_033962877.1"/>
</dbReference>
<dbReference type="GO" id="GO:0008270">
    <property type="term" value="F:zinc ion binding"/>
    <property type="evidence" value="ECO:0007669"/>
    <property type="project" value="UniProtKB-KW"/>
</dbReference>
<feature type="domain" description="HTH HARE-type" evidence="11">
    <location>
        <begin position="11"/>
        <end position="85"/>
    </location>
</feature>
<evidence type="ECO:0000256" key="1">
    <source>
        <dbReference type="ARBA" id="ARBA00004123"/>
    </source>
</evidence>
<dbReference type="PANTHER" id="PTHR13578:SF19">
    <property type="entry name" value="POLYCOMB GROUP PROTEIN ASXL1"/>
    <property type="match status" value="1"/>
</dbReference>
<name>A0A6P8SRA2_GEOSA</name>